<accession>A0A5E4R3S6</accession>
<evidence type="ECO:0000256" key="2">
    <source>
        <dbReference type="ARBA" id="ARBA00012418"/>
    </source>
</evidence>
<dbReference type="Pfam" id="PF00940">
    <property type="entry name" value="RNA_pol"/>
    <property type="match status" value="2"/>
</dbReference>
<dbReference type="EC" id="2.7.7.6" evidence="2"/>
<feature type="domain" description="DNA-directed RNA polymerase C-terminal" evidence="8">
    <location>
        <begin position="1"/>
        <end position="119"/>
    </location>
</feature>
<evidence type="ECO:0000256" key="3">
    <source>
        <dbReference type="ARBA" id="ARBA00022478"/>
    </source>
</evidence>
<dbReference type="Gene3D" id="1.10.150.20">
    <property type="entry name" value="5' to 3' exonuclease, C-terminal subdomain"/>
    <property type="match status" value="1"/>
</dbReference>
<dbReference type="Gene3D" id="3.30.70.370">
    <property type="match status" value="1"/>
</dbReference>
<evidence type="ECO:0000256" key="5">
    <source>
        <dbReference type="ARBA" id="ARBA00022695"/>
    </source>
</evidence>
<feature type="domain" description="DNA-directed RNA polymerase C-terminal" evidence="8">
    <location>
        <begin position="137"/>
        <end position="213"/>
    </location>
</feature>
<keyword evidence="5" id="KW-0548">Nucleotidyltransferase</keyword>
<name>A0A5E4R3S6_9NEOP</name>
<dbReference type="InterPro" id="IPR002092">
    <property type="entry name" value="DNA-dir_Rpol_phage-type"/>
</dbReference>
<protein>
    <recommendedName>
        <fullName evidence="2">DNA-directed RNA polymerase</fullName>
        <ecNumber evidence="2">2.7.7.6</ecNumber>
    </recommendedName>
</protein>
<evidence type="ECO:0000256" key="7">
    <source>
        <dbReference type="ARBA" id="ARBA00048552"/>
    </source>
</evidence>
<evidence type="ECO:0000313" key="10">
    <source>
        <dbReference type="Proteomes" id="UP000324832"/>
    </source>
</evidence>
<dbReference type="InterPro" id="IPR046950">
    <property type="entry name" value="DNA-dir_Rpol_C_phage-type"/>
</dbReference>
<dbReference type="GO" id="GO:0071897">
    <property type="term" value="P:DNA biosynthetic process"/>
    <property type="evidence" value="ECO:0007669"/>
    <property type="project" value="UniProtKB-ARBA"/>
</dbReference>
<keyword evidence="6" id="KW-0804">Transcription</keyword>
<dbReference type="GO" id="GO:0034245">
    <property type="term" value="C:mitochondrial DNA-directed RNA polymerase complex"/>
    <property type="evidence" value="ECO:0007669"/>
    <property type="project" value="TreeGrafter"/>
</dbReference>
<dbReference type="AlphaFoldDB" id="A0A5E4R3S6"/>
<evidence type="ECO:0000256" key="6">
    <source>
        <dbReference type="ARBA" id="ARBA00023163"/>
    </source>
</evidence>
<dbReference type="EMBL" id="FZQP02006818">
    <property type="protein sequence ID" value="VVD03985.1"/>
    <property type="molecule type" value="Genomic_DNA"/>
</dbReference>
<comment type="catalytic activity">
    <reaction evidence="7">
        <text>RNA(n) + a ribonucleoside 5'-triphosphate = RNA(n+1) + diphosphate</text>
        <dbReference type="Rhea" id="RHEA:21248"/>
        <dbReference type="Rhea" id="RHEA-COMP:14527"/>
        <dbReference type="Rhea" id="RHEA-COMP:17342"/>
        <dbReference type="ChEBI" id="CHEBI:33019"/>
        <dbReference type="ChEBI" id="CHEBI:61557"/>
        <dbReference type="ChEBI" id="CHEBI:140395"/>
        <dbReference type="EC" id="2.7.7.6"/>
    </reaction>
</comment>
<sequence>MFTSTKHIQDWFTECAKVISGVCGESVEWVTPLGLPVLQPYYRRAPPSTSPCSPPLDLKQRPCTMKQRNAFPPNFIHSLDSSHMMLTGLHCEAAAVTFVSVHDCFWTHPDTVDTMNQKASSRIKTIFCFFCITTWLREWFQICREQFVALHSQPILEDLSDFMVKRYSYPEEELELGSVGASNKKRVNALLQKVPEKGHFDINSVLDSVYFFS</sequence>
<keyword evidence="4" id="KW-0808">Transferase</keyword>
<dbReference type="GO" id="GO:0003899">
    <property type="term" value="F:DNA-directed RNA polymerase activity"/>
    <property type="evidence" value="ECO:0007669"/>
    <property type="project" value="UniProtKB-EC"/>
</dbReference>
<dbReference type="InterPro" id="IPR043502">
    <property type="entry name" value="DNA/RNA_pol_sf"/>
</dbReference>
<evidence type="ECO:0000256" key="1">
    <source>
        <dbReference type="ARBA" id="ARBA00009493"/>
    </source>
</evidence>
<dbReference type="PANTHER" id="PTHR10102">
    <property type="entry name" value="DNA-DIRECTED RNA POLYMERASE, MITOCHONDRIAL"/>
    <property type="match status" value="1"/>
</dbReference>
<proteinExistence type="inferred from homology"/>
<comment type="similarity">
    <text evidence="1">Belongs to the phage and mitochondrial RNA polymerase family.</text>
</comment>
<evidence type="ECO:0000313" key="9">
    <source>
        <dbReference type="EMBL" id="VVD03985.1"/>
    </source>
</evidence>
<dbReference type="GO" id="GO:0001018">
    <property type="term" value="F:mitochondrial promoter sequence-specific DNA binding"/>
    <property type="evidence" value="ECO:0007669"/>
    <property type="project" value="TreeGrafter"/>
</dbReference>
<reference evidence="9 10" key="1">
    <citation type="submission" date="2017-07" db="EMBL/GenBank/DDBJ databases">
        <authorList>
            <person name="Talla V."/>
            <person name="Backstrom N."/>
        </authorList>
    </citation>
    <scope>NUCLEOTIDE SEQUENCE [LARGE SCALE GENOMIC DNA]</scope>
</reference>
<organism evidence="9 10">
    <name type="scientific">Leptidea sinapis</name>
    <dbReference type="NCBI Taxonomy" id="189913"/>
    <lineage>
        <taxon>Eukaryota</taxon>
        <taxon>Metazoa</taxon>
        <taxon>Ecdysozoa</taxon>
        <taxon>Arthropoda</taxon>
        <taxon>Hexapoda</taxon>
        <taxon>Insecta</taxon>
        <taxon>Pterygota</taxon>
        <taxon>Neoptera</taxon>
        <taxon>Endopterygota</taxon>
        <taxon>Lepidoptera</taxon>
        <taxon>Glossata</taxon>
        <taxon>Ditrysia</taxon>
        <taxon>Papilionoidea</taxon>
        <taxon>Pieridae</taxon>
        <taxon>Dismorphiinae</taxon>
        <taxon>Leptidea</taxon>
    </lineage>
</organism>
<dbReference type="SUPFAM" id="SSF56672">
    <property type="entry name" value="DNA/RNA polymerases"/>
    <property type="match status" value="1"/>
</dbReference>
<evidence type="ECO:0000259" key="8">
    <source>
        <dbReference type="Pfam" id="PF00940"/>
    </source>
</evidence>
<gene>
    <name evidence="9" type="ORF">LSINAPIS_LOCUS13859</name>
</gene>
<dbReference type="Proteomes" id="UP000324832">
    <property type="component" value="Unassembled WGS sequence"/>
</dbReference>
<keyword evidence="10" id="KW-1185">Reference proteome</keyword>
<dbReference type="PANTHER" id="PTHR10102:SF0">
    <property type="entry name" value="DNA-DIRECTED RNA POLYMERASE, MITOCHONDRIAL"/>
    <property type="match status" value="1"/>
</dbReference>
<dbReference type="GO" id="GO:0006390">
    <property type="term" value="P:mitochondrial transcription"/>
    <property type="evidence" value="ECO:0007669"/>
    <property type="project" value="TreeGrafter"/>
</dbReference>
<evidence type="ECO:0000256" key="4">
    <source>
        <dbReference type="ARBA" id="ARBA00022679"/>
    </source>
</evidence>
<keyword evidence="3" id="KW-0240">DNA-directed RNA polymerase</keyword>